<evidence type="ECO:0000313" key="1">
    <source>
        <dbReference type="EMBL" id="AIR59541.1"/>
    </source>
</evidence>
<reference evidence="1 2" key="1">
    <citation type="submission" date="2014-09" db="EMBL/GenBank/DDBJ databases">
        <authorList>
            <person name="Chan K.-G."/>
        </authorList>
    </citation>
    <scope>NUCLEOTIDE SEQUENCE [LARGE SCALE GENOMIC DNA]</scope>
    <source>
        <strain evidence="1 2">M006</strain>
    </source>
</reference>
<accession>A0AAN0S0S8</accession>
<evidence type="ECO:0000313" key="2">
    <source>
        <dbReference type="Proteomes" id="UP000029516"/>
    </source>
</evidence>
<name>A0AAN0S0S8_9ENTR</name>
<dbReference type="AlphaFoldDB" id="A0AAN0S0S8"/>
<dbReference type="InterPro" id="IPR036295">
    <property type="entry name" value="GlgS_sf"/>
</dbReference>
<dbReference type="KEGG" id="cem:LH23_02385"/>
<organism evidence="1 2">
    <name type="scientific">Cedecea neteri</name>
    <dbReference type="NCBI Taxonomy" id="158822"/>
    <lineage>
        <taxon>Bacteria</taxon>
        <taxon>Pseudomonadati</taxon>
        <taxon>Pseudomonadota</taxon>
        <taxon>Gammaproteobacteria</taxon>
        <taxon>Enterobacterales</taxon>
        <taxon>Enterobacteriaceae</taxon>
        <taxon>Cedecea</taxon>
    </lineage>
</organism>
<dbReference type="Pfam" id="PF08971">
    <property type="entry name" value="GlgS"/>
    <property type="match status" value="1"/>
</dbReference>
<proteinExistence type="predicted"/>
<dbReference type="Gene3D" id="1.20.970.20">
    <property type="entry name" value="Glycogen synthesis protein GlgS"/>
    <property type="match status" value="1"/>
</dbReference>
<protein>
    <submittedName>
        <fullName evidence="1">Glycogen synthesis protein GlgS</fullName>
    </submittedName>
</protein>
<dbReference type="EMBL" id="CP009458">
    <property type="protein sequence ID" value="AIR59541.1"/>
    <property type="molecule type" value="Genomic_DNA"/>
</dbReference>
<dbReference type="SUPFAM" id="SSF109747">
    <property type="entry name" value="Glycogen synthesis protein GlgS"/>
    <property type="match status" value="1"/>
</dbReference>
<dbReference type="InterPro" id="IPR015065">
    <property type="entry name" value="GlgS"/>
</dbReference>
<dbReference type="Proteomes" id="UP000029516">
    <property type="component" value="Chromosome"/>
</dbReference>
<sequence length="64" mass="7554">MNRDLQAVKNFDFLARSFAHMQALGQQVNLQAVTGNMSREQKTWFCERFNQYCEEESRAAELEH</sequence>
<gene>
    <name evidence="1" type="ORF">LH23_02385</name>
</gene>